<protein>
    <submittedName>
        <fullName evidence="1">Uncharacterized protein</fullName>
    </submittedName>
</protein>
<organism evidence="1 2">
    <name type="scientific">Rotaria socialis</name>
    <dbReference type="NCBI Taxonomy" id="392032"/>
    <lineage>
        <taxon>Eukaryota</taxon>
        <taxon>Metazoa</taxon>
        <taxon>Spiralia</taxon>
        <taxon>Gnathifera</taxon>
        <taxon>Rotifera</taxon>
        <taxon>Eurotatoria</taxon>
        <taxon>Bdelloidea</taxon>
        <taxon>Philodinida</taxon>
        <taxon>Philodinidae</taxon>
        <taxon>Rotaria</taxon>
    </lineage>
</organism>
<dbReference type="EMBL" id="CAJNYD010000061">
    <property type="protein sequence ID" value="CAF3202156.1"/>
    <property type="molecule type" value="Genomic_DNA"/>
</dbReference>
<accession>A0A817QHM0</accession>
<reference evidence="1" key="1">
    <citation type="submission" date="2021-02" db="EMBL/GenBank/DDBJ databases">
        <authorList>
            <person name="Nowell W R."/>
        </authorList>
    </citation>
    <scope>NUCLEOTIDE SEQUENCE</scope>
</reference>
<name>A0A817QHM0_9BILA</name>
<proteinExistence type="predicted"/>
<evidence type="ECO:0000313" key="1">
    <source>
        <dbReference type="EMBL" id="CAF3202156.1"/>
    </source>
</evidence>
<evidence type="ECO:0000313" key="2">
    <source>
        <dbReference type="Proteomes" id="UP000663833"/>
    </source>
</evidence>
<dbReference type="Proteomes" id="UP000663833">
    <property type="component" value="Unassembled WGS sequence"/>
</dbReference>
<sequence>MQQYQIKLSLIVTTYASLRSTIRRTTVTSLTSAISLTGSSNMIENNLNGQQLIHSTNRNNNNGINSTIAMNTIYPLVLVLPKDILDENLKKVAPCHKLQRKVFNKIKFLIIIKFSLFKVSAIVWRYPRAKSLLLSGSSFCNKCCINLVVKEPQPNSSSSSNTNNCSSYLVVSYICFPSNVIDCFSPAHQLSKTYVHISCCD</sequence>
<dbReference type="AlphaFoldDB" id="A0A817QHM0"/>
<gene>
    <name evidence="1" type="ORF">LUA448_LOCUS2284</name>
</gene>
<comment type="caution">
    <text evidence="1">The sequence shown here is derived from an EMBL/GenBank/DDBJ whole genome shotgun (WGS) entry which is preliminary data.</text>
</comment>